<proteinExistence type="predicted"/>
<dbReference type="Pfam" id="PF04016">
    <property type="entry name" value="DUF364"/>
    <property type="match status" value="1"/>
</dbReference>
<protein>
    <recommendedName>
        <fullName evidence="5">Heavy-metal chelation domain-containing protein</fullName>
    </recommendedName>
</protein>
<dbReference type="EMBL" id="CP046996">
    <property type="protein sequence ID" value="QGZ99453.1"/>
    <property type="molecule type" value="Genomic_DNA"/>
</dbReference>
<dbReference type="InterPro" id="IPR007161">
    <property type="entry name" value="DUF364"/>
</dbReference>
<evidence type="ECO:0000259" key="1">
    <source>
        <dbReference type="Pfam" id="PF04016"/>
    </source>
</evidence>
<evidence type="ECO:0000313" key="3">
    <source>
        <dbReference type="EMBL" id="QGZ99453.1"/>
    </source>
</evidence>
<dbReference type="SUPFAM" id="SSF159713">
    <property type="entry name" value="Dhaf3308-like"/>
    <property type="match status" value="1"/>
</dbReference>
<name>A0A857DDX7_9FIRM</name>
<gene>
    <name evidence="3" type="ORF">GQ588_01650</name>
</gene>
<feature type="domain" description="DUF4213" evidence="2">
    <location>
        <begin position="12"/>
        <end position="92"/>
    </location>
</feature>
<dbReference type="RefSeq" id="WP_019226711.1">
    <property type="nucleotide sequence ID" value="NZ_CP046996.1"/>
</dbReference>
<dbReference type="Proteomes" id="UP000430508">
    <property type="component" value="Chromosome"/>
</dbReference>
<dbReference type="Pfam" id="PF13938">
    <property type="entry name" value="DUF4213"/>
    <property type="match status" value="1"/>
</dbReference>
<feature type="domain" description="Putative heavy-metal chelation" evidence="1">
    <location>
        <begin position="111"/>
        <end position="252"/>
    </location>
</feature>
<evidence type="ECO:0000259" key="2">
    <source>
        <dbReference type="Pfam" id="PF13938"/>
    </source>
</evidence>
<dbReference type="Gene3D" id="3.40.50.11590">
    <property type="match status" value="1"/>
</dbReference>
<dbReference type="AlphaFoldDB" id="A0A857DDX7"/>
<accession>A0A857DDX7</accession>
<dbReference type="InterPro" id="IPR025251">
    <property type="entry name" value="DUF4213"/>
</dbReference>
<evidence type="ECO:0008006" key="5">
    <source>
        <dbReference type="Google" id="ProtNLM"/>
    </source>
</evidence>
<evidence type="ECO:0000313" key="4">
    <source>
        <dbReference type="Proteomes" id="UP000430508"/>
    </source>
</evidence>
<reference evidence="3 4" key="1">
    <citation type="submission" date="2019-12" db="EMBL/GenBank/DDBJ databases">
        <title>Sequence classification of anaerobic respiratory reductive dehalogenases: First we see many, then we see few.</title>
        <authorList>
            <person name="Molenda O."/>
            <person name="Puentes Jacome L.A."/>
            <person name="Cao X."/>
            <person name="Nesbo C.L."/>
            <person name="Tang S."/>
            <person name="Morson N."/>
            <person name="Patron J."/>
            <person name="Lomheim L."/>
            <person name="Wishart D.S."/>
            <person name="Edwards E.A."/>
        </authorList>
    </citation>
    <scope>NUCLEOTIDE SEQUENCE [LARGE SCALE GENOMIC DNA]</scope>
    <source>
        <strain evidence="3 4">12DCA</strain>
    </source>
</reference>
<sequence>MIMEKVLAAAQPYLLGKSVRDLVIGVSLIGCQLDNGDIGVSYVLRDDLPNGCSDFPYAQEVIGKPASEIARWIISGSEDLQRAIAASVLTAASCGQNIPDDDPSGMLFGIRVHPGDTVGMVGMIGHVARQISKSVKELIIFDKGISLHGGDSMIHPMEEQPKLLPACDVVVLSGTTTINNSIDPLLAMCGKAREILMVGPSTPMFPEGWRGSGVTRLAGSWWDKGHKEEIFKSISLACGVSYLKKFMQKKVVDVKKF</sequence>
<organism evidence="3 4">
    <name type="scientific">Dehalobacter restrictus</name>
    <dbReference type="NCBI Taxonomy" id="55583"/>
    <lineage>
        <taxon>Bacteria</taxon>
        <taxon>Bacillati</taxon>
        <taxon>Bacillota</taxon>
        <taxon>Clostridia</taxon>
        <taxon>Eubacteriales</taxon>
        <taxon>Desulfitobacteriaceae</taxon>
        <taxon>Dehalobacter</taxon>
    </lineage>
</organism>